<accession>A0A8S3EF27</accession>
<dbReference type="InterPro" id="IPR031101">
    <property type="entry name" value="Ctr9"/>
</dbReference>
<dbReference type="GO" id="GO:0006368">
    <property type="term" value="P:transcription elongation by RNA polymerase II"/>
    <property type="evidence" value="ECO:0007669"/>
    <property type="project" value="TreeGrafter"/>
</dbReference>
<sequence>MTEPSHRSIEIPLHSGDEVIEVSLDQLSDGQEVLAILQQENCPLHIWVTLALEYYRQDKEKDFVEILKSA</sequence>
<dbReference type="GO" id="GO:0000993">
    <property type="term" value="F:RNA polymerase II complex binding"/>
    <property type="evidence" value="ECO:0007669"/>
    <property type="project" value="TreeGrafter"/>
</dbReference>
<dbReference type="GO" id="GO:0006355">
    <property type="term" value="P:regulation of DNA-templated transcription"/>
    <property type="evidence" value="ECO:0007669"/>
    <property type="project" value="InterPro"/>
</dbReference>
<organism evidence="3 4">
    <name type="scientific">Rotaria magnacalcarata</name>
    <dbReference type="NCBI Taxonomy" id="392030"/>
    <lineage>
        <taxon>Eukaryota</taxon>
        <taxon>Metazoa</taxon>
        <taxon>Spiralia</taxon>
        <taxon>Gnathifera</taxon>
        <taxon>Rotifera</taxon>
        <taxon>Eurotatoria</taxon>
        <taxon>Bdelloidea</taxon>
        <taxon>Philodinida</taxon>
        <taxon>Philodinidae</taxon>
        <taxon>Rotaria</taxon>
    </lineage>
</organism>
<dbReference type="GO" id="GO:0016593">
    <property type="term" value="C:Cdc73/Paf1 complex"/>
    <property type="evidence" value="ECO:0007669"/>
    <property type="project" value="TreeGrafter"/>
</dbReference>
<protein>
    <submittedName>
        <fullName evidence="3">Uncharacterized protein</fullName>
    </submittedName>
</protein>
<name>A0A8S3EF27_9BILA</name>
<feature type="non-terminal residue" evidence="3">
    <location>
        <position position="1"/>
    </location>
</feature>
<gene>
    <name evidence="3" type="ORF">BYL167_LOCUS57896</name>
</gene>
<keyword evidence="2" id="KW-0802">TPR repeat</keyword>
<dbReference type="AlphaFoldDB" id="A0A8S3EF27"/>
<reference evidence="3" key="1">
    <citation type="submission" date="2021-02" db="EMBL/GenBank/DDBJ databases">
        <authorList>
            <person name="Nowell W R."/>
        </authorList>
    </citation>
    <scope>NUCLEOTIDE SEQUENCE</scope>
</reference>
<dbReference type="EMBL" id="CAJOBH010225729">
    <property type="protein sequence ID" value="CAF5049513.1"/>
    <property type="molecule type" value="Genomic_DNA"/>
</dbReference>
<comment type="caution">
    <text evidence="3">The sequence shown here is derived from an EMBL/GenBank/DDBJ whole genome shotgun (WGS) entry which is preliminary data.</text>
</comment>
<evidence type="ECO:0000256" key="2">
    <source>
        <dbReference type="ARBA" id="ARBA00022803"/>
    </source>
</evidence>
<keyword evidence="1" id="KW-0677">Repeat</keyword>
<dbReference type="PANTHER" id="PTHR14027:SF2">
    <property type="entry name" value="RNA POLYMERASE-ASSOCIATED PROTEIN CTR9 HOMOLOG"/>
    <property type="match status" value="1"/>
</dbReference>
<dbReference type="PANTHER" id="PTHR14027">
    <property type="entry name" value="RNA POLYMERASE-ASSOCIATED PROTEIN CTR9"/>
    <property type="match status" value="1"/>
</dbReference>
<evidence type="ECO:0000313" key="3">
    <source>
        <dbReference type="EMBL" id="CAF5049513.1"/>
    </source>
</evidence>
<proteinExistence type="predicted"/>
<evidence type="ECO:0000313" key="4">
    <source>
        <dbReference type="Proteomes" id="UP000681967"/>
    </source>
</evidence>
<evidence type="ECO:0000256" key="1">
    <source>
        <dbReference type="ARBA" id="ARBA00022737"/>
    </source>
</evidence>
<dbReference type="Proteomes" id="UP000681967">
    <property type="component" value="Unassembled WGS sequence"/>
</dbReference>